<protein>
    <submittedName>
        <fullName evidence="2">Uncharacterized protein</fullName>
    </submittedName>
</protein>
<feature type="compositionally biased region" description="Basic and acidic residues" evidence="1">
    <location>
        <begin position="76"/>
        <end position="87"/>
    </location>
</feature>
<feature type="region of interest" description="Disordered" evidence="1">
    <location>
        <begin position="1"/>
        <end position="87"/>
    </location>
</feature>
<dbReference type="InParanoid" id="K1PEV6"/>
<feature type="compositionally biased region" description="Polar residues" evidence="1">
    <location>
        <begin position="65"/>
        <end position="75"/>
    </location>
</feature>
<dbReference type="AlphaFoldDB" id="K1PEV6"/>
<name>K1PEV6_MAGGI</name>
<evidence type="ECO:0000256" key="1">
    <source>
        <dbReference type="SAM" id="MobiDB-lite"/>
    </source>
</evidence>
<proteinExistence type="predicted"/>
<dbReference type="EMBL" id="JH817174">
    <property type="protein sequence ID" value="EKC22427.1"/>
    <property type="molecule type" value="Genomic_DNA"/>
</dbReference>
<accession>K1PEV6</accession>
<gene>
    <name evidence="2" type="ORF">CGI_10002306</name>
</gene>
<feature type="compositionally biased region" description="Polar residues" evidence="1">
    <location>
        <begin position="26"/>
        <end position="39"/>
    </location>
</feature>
<dbReference type="HOGENOM" id="CLU_1760566_0_0_1"/>
<organism evidence="2">
    <name type="scientific">Magallana gigas</name>
    <name type="common">Pacific oyster</name>
    <name type="synonym">Crassostrea gigas</name>
    <dbReference type="NCBI Taxonomy" id="29159"/>
    <lineage>
        <taxon>Eukaryota</taxon>
        <taxon>Metazoa</taxon>
        <taxon>Spiralia</taxon>
        <taxon>Lophotrochozoa</taxon>
        <taxon>Mollusca</taxon>
        <taxon>Bivalvia</taxon>
        <taxon>Autobranchia</taxon>
        <taxon>Pteriomorphia</taxon>
        <taxon>Ostreida</taxon>
        <taxon>Ostreoidea</taxon>
        <taxon>Ostreidae</taxon>
        <taxon>Magallana</taxon>
    </lineage>
</organism>
<feature type="compositionally biased region" description="Basic residues" evidence="1">
    <location>
        <begin position="47"/>
        <end position="63"/>
    </location>
</feature>
<reference evidence="2" key="1">
    <citation type="journal article" date="2012" name="Nature">
        <title>The oyster genome reveals stress adaptation and complexity of shell formation.</title>
        <authorList>
            <person name="Zhang G."/>
            <person name="Fang X."/>
            <person name="Guo X."/>
            <person name="Li L."/>
            <person name="Luo R."/>
            <person name="Xu F."/>
            <person name="Yang P."/>
            <person name="Zhang L."/>
            <person name="Wang X."/>
            <person name="Qi H."/>
            <person name="Xiong Z."/>
            <person name="Que H."/>
            <person name="Xie Y."/>
            <person name="Holland P.W."/>
            <person name="Paps J."/>
            <person name="Zhu Y."/>
            <person name="Wu F."/>
            <person name="Chen Y."/>
            <person name="Wang J."/>
            <person name="Peng C."/>
            <person name="Meng J."/>
            <person name="Yang L."/>
            <person name="Liu J."/>
            <person name="Wen B."/>
            <person name="Zhang N."/>
            <person name="Huang Z."/>
            <person name="Zhu Q."/>
            <person name="Feng Y."/>
            <person name="Mount A."/>
            <person name="Hedgecock D."/>
            <person name="Xu Z."/>
            <person name="Liu Y."/>
            <person name="Domazet-Loso T."/>
            <person name="Du Y."/>
            <person name="Sun X."/>
            <person name="Zhang S."/>
            <person name="Liu B."/>
            <person name="Cheng P."/>
            <person name="Jiang X."/>
            <person name="Li J."/>
            <person name="Fan D."/>
            <person name="Wang W."/>
            <person name="Fu W."/>
            <person name="Wang T."/>
            <person name="Wang B."/>
            <person name="Zhang J."/>
            <person name="Peng Z."/>
            <person name="Li Y."/>
            <person name="Li N."/>
            <person name="Wang J."/>
            <person name="Chen M."/>
            <person name="He Y."/>
            <person name="Tan F."/>
            <person name="Song X."/>
            <person name="Zheng Q."/>
            <person name="Huang R."/>
            <person name="Yang H."/>
            <person name="Du X."/>
            <person name="Chen L."/>
            <person name="Yang M."/>
            <person name="Gaffney P.M."/>
            <person name="Wang S."/>
            <person name="Luo L."/>
            <person name="She Z."/>
            <person name="Ming Y."/>
            <person name="Huang W."/>
            <person name="Zhang S."/>
            <person name="Huang B."/>
            <person name="Zhang Y."/>
            <person name="Qu T."/>
            <person name="Ni P."/>
            <person name="Miao G."/>
            <person name="Wang J."/>
            <person name="Wang Q."/>
            <person name="Steinberg C.E."/>
            <person name="Wang H."/>
            <person name="Li N."/>
            <person name="Qian L."/>
            <person name="Zhang G."/>
            <person name="Li Y."/>
            <person name="Yang H."/>
            <person name="Liu X."/>
            <person name="Wang J."/>
            <person name="Yin Y."/>
            <person name="Wang J."/>
        </authorList>
    </citation>
    <scope>NUCLEOTIDE SEQUENCE [LARGE SCALE GENOMIC DNA]</scope>
    <source>
        <strain evidence="2">05x7-T-G4-1.051#20</strain>
    </source>
</reference>
<sequence>MDRDSDATEIEDESLHLYFSGEDSPSLLSGTPKGTQNGEKNVCTLRRSPRKTVKNVNTQKRKLSSSESGDSNDNTEVQKPEQRQKKIAKEICQRSCISYCKCKFSRIVIIGVWGYRGLFPPQKAPLYQDTRNIFKESASKCVSCKNSH</sequence>
<evidence type="ECO:0000313" key="2">
    <source>
        <dbReference type="EMBL" id="EKC22427.1"/>
    </source>
</evidence>